<dbReference type="GO" id="GO:0005524">
    <property type="term" value="F:ATP binding"/>
    <property type="evidence" value="ECO:0007669"/>
    <property type="project" value="UniProtKB-KW"/>
</dbReference>
<evidence type="ECO:0000313" key="7">
    <source>
        <dbReference type="EMBL" id="KAG2171320.1"/>
    </source>
</evidence>
<dbReference type="InterPro" id="IPR001650">
    <property type="entry name" value="Helicase_C-like"/>
</dbReference>
<dbReference type="GO" id="GO:0008094">
    <property type="term" value="F:ATP-dependent activity, acting on DNA"/>
    <property type="evidence" value="ECO:0007669"/>
    <property type="project" value="TreeGrafter"/>
</dbReference>
<dbReference type="InterPro" id="IPR027417">
    <property type="entry name" value="P-loop_NTPase"/>
</dbReference>
<feature type="domain" description="Helicase ATP-binding" evidence="5">
    <location>
        <begin position="341"/>
        <end position="518"/>
    </location>
</feature>
<keyword evidence="1" id="KW-0547">Nucleotide-binding</keyword>
<gene>
    <name evidence="7" type="ORF">INT43_002942</name>
</gene>
<dbReference type="Gene3D" id="3.40.50.300">
    <property type="entry name" value="P-loop containing nucleotide triphosphate hydrolases"/>
    <property type="match status" value="2"/>
</dbReference>
<feature type="domain" description="Helicase C-terminal" evidence="6">
    <location>
        <begin position="829"/>
        <end position="991"/>
    </location>
</feature>
<feature type="region of interest" description="Disordered" evidence="4">
    <location>
        <begin position="1069"/>
        <end position="1092"/>
    </location>
</feature>
<dbReference type="Pfam" id="PF00271">
    <property type="entry name" value="Helicase_C"/>
    <property type="match status" value="1"/>
</dbReference>
<dbReference type="SMART" id="SM00487">
    <property type="entry name" value="DEXDc"/>
    <property type="match status" value="1"/>
</dbReference>
<evidence type="ECO:0000256" key="3">
    <source>
        <dbReference type="ARBA" id="ARBA00022840"/>
    </source>
</evidence>
<evidence type="ECO:0000259" key="6">
    <source>
        <dbReference type="PROSITE" id="PS51194"/>
    </source>
</evidence>
<keyword evidence="8" id="KW-1185">Reference proteome</keyword>
<comment type="caution">
    <text evidence="7">The sequence shown here is derived from an EMBL/GenBank/DDBJ whole genome shotgun (WGS) entry which is preliminary data.</text>
</comment>
<keyword evidence="2" id="KW-0378">Hydrolase</keyword>
<dbReference type="CDD" id="cd18793">
    <property type="entry name" value="SF2_C_SNF"/>
    <property type="match status" value="1"/>
</dbReference>
<name>A0A8H7U7E0_MORIS</name>
<dbReference type="Pfam" id="PF00176">
    <property type="entry name" value="SNF2-rel_dom"/>
    <property type="match status" value="1"/>
</dbReference>
<dbReference type="PANTHER" id="PTHR45626:SF51">
    <property type="entry name" value="SNF2-RELATED DOMAIN-CONTAINING PROTEIN"/>
    <property type="match status" value="1"/>
</dbReference>
<evidence type="ECO:0000313" key="8">
    <source>
        <dbReference type="Proteomes" id="UP000654370"/>
    </source>
</evidence>
<dbReference type="InterPro" id="IPR000330">
    <property type="entry name" value="SNF2_N"/>
</dbReference>
<dbReference type="AlphaFoldDB" id="A0A8H7U7E0"/>
<dbReference type="GO" id="GO:0016787">
    <property type="term" value="F:hydrolase activity"/>
    <property type="evidence" value="ECO:0007669"/>
    <property type="project" value="UniProtKB-KW"/>
</dbReference>
<dbReference type="InterPro" id="IPR014001">
    <property type="entry name" value="Helicase_ATP-bd"/>
</dbReference>
<dbReference type="SUPFAM" id="SSF52540">
    <property type="entry name" value="P-loop containing nucleoside triphosphate hydrolases"/>
    <property type="match status" value="2"/>
</dbReference>
<accession>A0A8H7U7E0</accession>
<evidence type="ECO:0000256" key="2">
    <source>
        <dbReference type="ARBA" id="ARBA00022801"/>
    </source>
</evidence>
<dbReference type="GO" id="GO:0005634">
    <property type="term" value="C:nucleus"/>
    <property type="evidence" value="ECO:0007669"/>
    <property type="project" value="TreeGrafter"/>
</dbReference>
<protein>
    <submittedName>
        <fullName evidence="7">Uncharacterized protein</fullName>
    </submittedName>
</protein>
<evidence type="ECO:0000256" key="1">
    <source>
        <dbReference type="ARBA" id="ARBA00022741"/>
    </source>
</evidence>
<reference evidence="7" key="1">
    <citation type="submission" date="2020-12" db="EMBL/GenBank/DDBJ databases">
        <title>Metabolic potential, ecology and presence of endohyphal bacteria is reflected in genomic diversity of Mucoromycotina.</title>
        <authorList>
            <person name="Muszewska A."/>
            <person name="Okrasinska A."/>
            <person name="Steczkiewicz K."/>
            <person name="Drgas O."/>
            <person name="Orlowska M."/>
            <person name="Perlinska-Lenart U."/>
            <person name="Aleksandrzak-Piekarczyk T."/>
            <person name="Szatraj K."/>
            <person name="Zielenkiewicz U."/>
            <person name="Pilsyk S."/>
            <person name="Malc E."/>
            <person name="Mieczkowski P."/>
            <person name="Kruszewska J.S."/>
            <person name="Biernat P."/>
            <person name="Pawlowska J."/>
        </authorList>
    </citation>
    <scope>NUCLEOTIDE SEQUENCE</scope>
    <source>
        <strain evidence="7">WA0000067209</strain>
    </source>
</reference>
<dbReference type="Proteomes" id="UP000654370">
    <property type="component" value="Unassembled WGS sequence"/>
</dbReference>
<dbReference type="GO" id="GO:0006281">
    <property type="term" value="P:DNA repair"/>
    <property type="evidence" value="ECO:0007669"/>
    <property type="project" value="TreeGrafter"/>
</dbReference>
<evidence type="ECO:0000256" key="4">
    <source>
        <dbReference type="SAM" id="MobiDB-lite"/>
    </source>
</evidence>
<evidence type="ECO:0000259" key="5">
    <source>
        <dbReference type="PROSITE" id="PS51192"/>
    </source>
</evidence>
<sequence>MIIHDIPAGSLSVECLYIPDSLSEKWHPYTAGSVADFATERFKPAIALFDSLVKLDRIRASYCRLDDSCIRIRAFILINSKHLPHAQIVHAQNLVKLIDMLDLEPQKFSGATSTNNVVLRQPFKYSSFYYKAPKDLLDIFIHMPSPRPKYDLMQSLDSDLSDLLNDCLEQSSPPGMKTTLYPYQKRSIWKILQRELAPQLVGGLTTAKCQAVDGRTYYINLLTCQVQMHAEKYHDVSGGIICEDMGTGKTCICLATILETKYMRIPSHNMGIQTDLVQKNQCPSLRDIAIKQMLRNGDWKRNQLNLPDHLIKIIKENPAYYERVENPMPLMIDRPRRVNVLQKMLKVYMAPTTLVVVPDNLIAQWTGEVYKHIEDGELDFLVLDNKKQAIPPALNLLEYDVVIISHSRFGLESESGGLEFVVCTGIPRKCNCPYFGASRVKDCSCDAPDDSAKRYVSPLLQVHWKRMIVDEGHSLADNNRSSQLSSKLFATWKWICTGTPTQNLTESPVALTRKQAQEDDLRRLGILLSNVLHLEPFASTKRAWNTILLRPFMNGNPRASIAVAGLMHRIMIRNRREDISKDVTLPQLHKRLVFLDFDYYQWMAHNCQVAMIALNAILSRREGVDYLFSRGNQKALRETVNNLWQSCLWHSIDPKWLQPAYDNCMEKIQDVEQERTTYGDEDNQGLVEISNVLRRALDDKLFLSMMSTHSPSYFIHGLPDIPKKKWSWLGGHPGVYLDNDGSQSHCLVGGDNVVDITAEIAHSKENTSAVWVYDDSKDTLDTMAVHNRKRKLELAASAVENVEEQPKQLAFIGAADLESAILYSTTSSKLNYLVNQIKKYHQTEKCIIFSQHWNEIQEIFTALRLVKVRALMYLDSKMSNAERSQTILTFNTSDQTNVIIMSVQVAAYGIDLSSASRVYFVSPVWQTAMEQQAIKRAHRIGQTKPVYVETIVIRSSIEENMLKRRAMLAVKAEKKQGSEHQQAPVASTKEFFNDRKMQDILNHASFVPLPRNIHEVHDAENLTVSQPIDPFHTPVALVKMDKASFATEQHREDQAATLANDEILNATNVRAEDPDVTDPPRKRLKVSFQLPE</sequence>
<dbReference type="SMART" id="SM00490">
    <property type="entry name" value="HELICc"/>
    <property type="match status" value="1"/>
</dbReference>
<dbReference type="InterPro" id="IPR050628">
    <property type="entry name" value="SNF2_RAD54_helicase_TF"/>
</dbReference>
<dbReference type="PANTHER" id="PTHR45626">
    <property type="entry name" value="TRANSCRIPTION TERMINATION FACTOR 2-RELATED"/>
    <property type="match status" value="1"/>
</dbReference>
<dbReference type="PROSITE" id="PS51192">
    <property type="entry name" value="HELICASE_ATP_BIND_1"/>
    <property type="match status" value="1"/>
</dbReference>
<dbReference type="InterPro" id="IPR049730">
    <property type="entry name" value="SNF2/RAD54-like_C"/>
</dbReference>
<dbReference type="EMBL" id="JAEPQZ010000022">
    <property type="protein sequence ID" value="KAG2171320.1"/>
    <property type="molecule type" value="Genomic_DNA"/>
</dbReference>
<proteinExistence type="predicted"/>
<dbReference type="PROSITE" id="PS51194">
    <property type="entry name" value="HELICASE_CTER"/>
    <property type="match status" value="1"/>
</dbReference>
<feature type="compositionally biased region" description="Basic and acidic residues" evidence="4">
    <location>
        <begin position="1070"/>
        <end position="1081"/>
    </location>
</feature>
<organism evidence="7 8">
    <name type="scientific">Mortierella isabellina</name>
    <name type="common">Filamentous fungus</name>
    <name type="synonym">Umbelopsis isabellina</name>
    <dbReference type="NCBI Taxonomy" id="91625"/>
    <lineage>
        <taxon>Eukaryota</taxon>
        <taxon>Fungi</taxon>
        <taxon>Fungi incertae sedis</taxon>
        <taxon>Mucoromycota</taxon>
        <taxon>Mucoromycotina</taxon>
        <taxon>Umbelopsidomycetes</taxon>
        <taxon>Umbelopsidales</taxon>
        <taxon>Umbelopsidaceae</taxon>
        <taxon>Umbelopsis</taxon>
    </lineage>
</organism>
<dbReference type="OrthoDB" id="2801544at2759"/>
<keyword evidence="3" id="KW-0067">ATP-binding</keyword>